<comment type="caution">
    <text evidence="3">The sequence shown here is derived from an EMBL/GenBank/DDBJ whole genome shotgun (WGS) entry which is preliminary data.</text>
</comment>
<feature type="domain" description="F-box" evidence="2">
    <location>
        <begin position="35"/>
        <end position="83"/>
    </location>
</feature>
<feature type="transmembrane region" description="Helical" evidence="1">
    <location>
        <begin position="6"/>
        <end position="30"/>
    </location>
</feature>
<keyword evidence="1" id="KW-0812">Transmembrane</keyword>
<keyword evidence="1" id="KW-1133">Transmembrane helix</keyword>
<dbReference type="PROSITE" id="PS50181">
    <property type="entry name" value="FBOX"/>
    <property type="match status" value="1"/>
</dbReference>
<reference evidence="4" key="1">
    <citation type="submission" date="2022-10" db="EMBL/GenBank/DDBJ databases">
        <title>Genome assembly of Pristionchus species.</title>
        <authorList>
            <person name="Yoshida K."/>
            <person name="Sommer R.J."/>
        </authorList>
    </citation>
    <scope>NUCLEOTIDE SEQUENCE [LARGE SCALE GENOMIC DNA]</scope>
    <source>
        <strain evidence="4">RS5460</strain>
    </source>
</reference>
<evidence type="ECO:0000313" key="3">
    <source>
        <dbReference type="EMBL" id="GMR51030.1"/>
    </source>
</evidence>
<evidence type="ECO:0000256" key="1">
    <source>
        <dbReference type="SAM" id="Phobius"/>
    </source>
</evidence>
<dbReference type="EMBL" id="BTRK01000005">
    <property type="protein sequence ID" value="GMR51030.1"/>
    <property type="molecule type" value="Genomic_DNA"/>
</dbReference>
<accession>A0AAN5I4G6</accession>
<dbReference type="InterPro" id="IPR001810">
    <property type="entry name" value="F-box_dom"/>
</dbReference>
<sequence>SEVLNLVVEVFLNTFSYVFTQVVCFLTLGIRDCQKLDILSLPDVFPRQLMRKVAIRDRLNLRLTCRQFERLVADSHAGQFERGGVYSFYDAKTNSARSSIYIGDVSCINIHSSEKGLQQFLHFRCRIFSGISFDLFEVMFDDRPISLQFAQQFTKNIQEVNCVGSDSELEKSLLFIDEYRKIKYSMILRFLPNVENLLSLPPMDELNMLNSSQIFGDSIEAD</sequence>
<name>A0AAN5I4G6_9BILA</name>
<keyword evidence="1" id="KW-0472">Membrane</keyword>
<gene>
    <name evidence="3" type="ORF">PMAYCL1PPCAC_21225</name>
</gene>
<keyword evidence="4" id="KW-1185">Reference proteome</keyword>
<proteinExistence type="predicted"/>
<evidence type="ECO:0000259" key="2">
    <source>
        <dbReference type="PROSITE" id="PS50181"/>
    </source>
</evidence>
<dbReference type="AlphaFoldDB" id="A0AAN5I4G6"/>
<feature type="non-terminal residue" evidence="3">
    <location>
        <position position="1"/>
    </location>
</feature>
<protein>
    <recommendedName>
        <fullName evidence="2">F-box domain-containing protein</fullName>
    </recommendedName>
</protein>
<organism evidence="3 4">
    <name type="scientific">Pristionchus mayeri</name>
    <dbReference type="NCBI Taxonomy" id="1317129"/>
    <lineage>
        <taxon>Eukaryota</taxon>
        <taxon>Metazoa</taxon>
        <taxon>Ecdysozoa</taxon>
        <taxon>Nematoda</taxon>
        <taxon>Chromadorea</taxon>
        <taxon>Rhabditida</taxon>
        <taxon>Rhabditina</taxon>
        <taxon>Diplogasteromorpha</taxon>
        <taxon>Diplogasteroidea</taxon>
        <taxon>Neodiplogasteridae</taxon>
        <taxon>Pristionchus</taxon>
    </lineage>
</organism>
<dbReference type="Proteomes" id="UP001328107">
    <property type="component" value="Unassembled WGS sequence"/>
</dbReference>
<evidence type="ECO:0000313" key="4">
    <source>
        <dbReference type="Proteomes" id="UP001328107"/>
    </source>
</evidence>